<comment type="caution">
    <text evidence="1">The sequence shown here is derived from an EMBL/GenBank/DDBJ whole genome shotgun (WGS) entry which is preliminary data.</text>
</comment>
<evidence type="ECO:0000313" key="2">
    <source>
        <dbReference type="EMBL" id="TBU12482.1"/>
    </source>
</evidence>
<name>A0A4Q9LQJ8_9MICR</name>
<evidence type="ECO:0000313" key="3">
    <source>
        <dbReference type="Proteomes" id="UP000292282"/>
    </source>
</evidence>
<dbReference type="Proteomes" id="UP000292282">
    <property type="component" value="Unassembled WGS sequence"/>
</dbReference>
<sequence length="203" mass="24380">MLKDEDVKKISESKTNEINRLKQNIVGADGLIRNSRVDTERYRDARNEENRIHLAKNKQSTMAHMELIQKYNTIHRSREMYRNVSDTRRAFITRTNSLINRWSEHFRELRNERGDQADTDNVFDELEDMDNEISSELIKNAGENYIKELTHLLRENEKKRKCLKNGIQQRLTVFEKKILQRIYGFKEENGRWRKRHNSESTLN</sequence>
<reference evidence="1 3" key="1">
    <citation type="submission" date="2017-12" db="EMBL/GenBank/DDBJ databases">
        <authorList>
            <person name="Pombert J.-F."/>
            <person name="Haag K.L."/>
            <person name="Ebert D."/>
        </authorList>
    </citation>
    <scope>NUCLEOTIDE SEQUENCE [LARGE SCALE GENOMIC DNA]</scope>
    <source>
        <strain evidence="1">IL-G-3</strain>
    </source>
</reference>
<dbReference type="EMBL" id="PITK01000738">
    <property type="protein sequence ID" value="TBU12482.1"/>
    <property type="molecule type" value="Genomic_DNA"/>
</dbReference>
<dbReference type="VEuPathDB" id="MicrosporidiaDB:CWI38_0738p0010"/>
<accession>A0A4Q9LQJ8</accession>
<organism evidence="1 3">
    <name type="scientific">Hamiltosporidium tvaerminnensis</name>
    <dbReference type="NCBI Taxonomy" id="1176355"/>
    <lineage>
        <taxon>Eukaryota</taxon>
        <taxon>Fungi</taxon>
        <taxon>Fungi incertae sedis</taxon>
        <taxon>Microsporidia</taxon>
        <taxon>Dubosqiidae</taxon>
        <taxon>Hamiltosporidium</taxon>
    </lineage>
</organism>
<dbReference type="VEuPathDB" id="MicrosporidiaDB:CWI38_1537p0020"/>
<keyword evidence="3" id="KW-1185">Reference proteome</keyword>
<dbReference type="EMBL" id="PITK01001537">
    <property type="protein sequence ID" value="TBU10813.1"/>
    <property type="molecule type" value="Genomic_DNA"/>
</dbReference>
<dbReference type="OrthoDB" id="6627613at2759"/>
<protein>
    <submittedName>
        <fullName evidence="1">Uncharacterized protein</fullName>
    </submittedName>
</protein>
<proteinExistence type="predicted"/>
<evidence type="ECO:0000313" key="1">
    <source>
        <dbReference type="EMBL" id="TBU10813.1"/>
    </source>
</evidence>
<dbReference type="AlphaFoldDB" id="A0A4Q9LQJ8"/>
<gene>
    <name evidence="2" type="ORF">CWI38_0738p0010</name>
    <name evidence="1" type="ORF">CWI38_1537p0020</name>
</gene>